<comment type="caution">
    <text evidence="1">The sequence shown here is derived from an EMBL/GenBank/DDBJ whole genome shotgun (WGS) entry which is preliminary data.</text>
</comment>
<keyword evidence="2" id="KW-1185">Reference proteome</keyword>
<gene>
    <name evidence="1" type="ORF">ACFO6W_21070</name>
</gene>
<sequence>MKAELTTEQVKEATRFFELKRRIYDDSNIKDNYDYKEYKFSWIYSAEIYISNLTDQDIFALVVILYDARKFGTPSRIFKEAFGWDKKKVYNLAKNEQFIYSTTLFREDDGLIAGRGYVIEHSVSRRMDELYKEFLWNDISEEIPKCGLLLFDVDIPEVFKGQLKGVFHSDKTKVQVNRPEYVRYNEIPNWPKDGYFPKGTLTIDKSNVKRWKIIY</sequence>
<proteinExistence type="predicted"/>
<dbReference type="Proteomes" id="UP001596023">
    <property type="component" value="Unassembled WGS sequence"/>
</dbReference>
<evidence type="ECO:0000313" key="2">
    <source>
        <dbReference type="Proteomes" id="UP001596023"/>
    </source>
</evidence>
<name>A0ABV9L105_9BACT</name>
<reference evidence="2" key="1">
    <citation type="journal article" date="2019" name="Int. J. Syst. Evol. Microbiol.">
        <title>The Global Catalogue of Microorganisms (GCM) 10K type strain sequencing project: providing services to taxonomists for standard genome sequencing and annotation.</title>
        <authorList>
            <consortium name="The Broad Institute Genomics Platform"/>
            <consortium name="The Broad Institute Genome Sequencing Center for Infectious Disease"/>
            <person name="Wu L."/>
            <person name="Ma J."/>
        </authorList>
    </citation>
    <scope>NUCLEOTIDE SEQUENCE [LARGE SCALE GENOMIC DNA]</scope>
    <source>
        <strain evidence="2">CCUG 66188</strain>
    </source>
</reference>
<protein>
    <submittedName>
        <fullName evidence="1">Uncharacterized protein</fullName>
    </submittedName>
</protein>
<organism evidence="1 2">
    <name type="scientific">Dysgonomonas termitidis</name>
    <dbReference type="NCBI Taxonomy" id="1516126"/>
    <lineage>
        <taxon>Bacteria</taxon>
        <taxon>Pseudomonadati</taxon>
        <taxon>Bacteroidota</taxon>
        <taxon>Bacteroidia</taxon>
        <taxon>Bacteroidales</taxon>
        <taxon>Dysgonomonadaceae</taxon>
        <taxon>Dysgonomonas</taxon>
    </lineage>
</organism>
<dbReference type="RefSeq" id="WP_380000149.1">
    <property type="nucleotide sequence ID" value="NZ_JBHSGN010000122.1"/>
</dbReference>
<accession>A0ABV9L105</accession>
<dbReference type="EMBL" id="JBHSGN010000122">
    <property type="protein sequence ID" value="MFC4676182.1"/>
    <property type="molecule type" value="Genomic_DNA"/>
</dbReference>
<evidence type="ECO:0000313" key="1">
    <source>
        <dbReference type="EMBL" id="MFC4676182.1"/>
    </source>
</evidence>